<dbReference type="Proteomes" id="UP001497680">
    <property type="component" value="Unassembled WGS sequence"/>
</dbReference>
<reference evidence="1 2" key="1">
    <citation type="journal article" date="2022" name="New Phytol.">
        <title>Ecological generalism drives hyperdiversity of secondary metabolite gene clusters in xylarialean endophytes.</title>
        <authorList>
            <person name="Franco M.E.E."/>
            <person name="Wisecaver J.H."/>
            <person name="Arnold A.E."/>
            <person name="Ju Y.M."/>
            <person name="Slot J.C."/>
            <person name="Ahrendt S."/>
            <person name="Moore L.P."/>
            <person name="Eastman K.E."/>
            <person name="Scott K."/>
            <person name="Konkel Z."/>
            <person name="Mondo S.J."/>
            <person name="Kuo A."/>
            <person name="Hayes R.D."/>
            <person name="Haridas S."/>
            <person name="Andreopoulos B."/>
            <person name="Riley R."/>
            <person name="LaButti K."/>
            <person name="Pangilinan J."/>
            <person name="Lipzen A."/>
            <person name="Amirebrahimi M."/>
            <person name="Yan J."/>
            <person name="Adam C."/>
            <person name="Keymanesh K."/>
            <person name="Ng V."/>
            <person name="Louie K."/>
            <person name="Northen T."/>
            <person name="Drula E."/>
            <person name="Henrissat B."/>
            <person name="Hsieh H.M."/>
            <person name="Youens-Clark K."/>
            <person name="Lutzoni F."/>
            <person name="Miadlikowska J."/>
            <person name="Eastwood D.C."/>
            <person name="Hamelin R.C."/>
            <person name="Grigoriev I.V."/>
            <person name="U'Ren J.M."/>
        </authorList>
    </citation>
    <scope>NUCLEOTIDE SEQUENCE [LARGE SCALE GENOMIC DNA]</scope>
    <source>
        <strain evidence="1 2">ER1909</strain>
    </source>
</reference>
<accession>A0ACC0DHU0</accession>
<dbReference type="EMBL" id="MU394284">
    <property type="protein sequence ID" value="KAI6092103.1"/>
    <property type="molecule type" value="Genomic_DNA"/>
</dbReference>
<sequence length="249" mass="29358">MAGQLSLEDLRTFLSRNASPEVEHSIQTVAKSVYGINCPLEIRWDLIRCKVDKSGVWEPDPYKVATEEHLESRREQKEWEQQDEAAYALAIRIQIPTNVYLANDSVTTMMEILTRDAGSFEGLFGIPFGRDPLYSMYHVHFTRRIENRDLLTFPVGDLWCHSTAAFLPVPSTVYRQDPTTGYMIPDRDSTLYKLHHWEEKRVDFRDERERQVMETFLPKPPFQLWAEEMIAVKREKKRSNEEMRTMKRR</sequence>
<gene>
    <name evidence="1" type="ORF">F4821DRAFT_254221</name>
</gene>
<name>A0ACC0DHU0_9PEZI</name>
<proteinExistence type="predicted"/>
<comment type="caution">
    <text evidence="1">The sequence shown here is derived from an EMBL/GenBank/DDBJ whole genome shotgun (WGS) entry which is preliminary data.</text>
</comment>
<evidence type="ECO:0000313" key="2">
    <source>
        <dbReference type="Proteomes" id="UP001497680"/>
    </source>
</evidence>
<evidence type="ECO:0000313" key="1">
    <source>
        <dbReference type="EMBL" id="KAI6092103.1"/>
    </source>
</evidence>
<organism evidence="1 2">
    <name type="scientific">Hypoxylon rubiginosum</name>
    <dbReference type="NCBI Taxonomy" id="110542"/>
    <lineage>
        <taxon>Eukaryota</taxon>
        <taxon>Fungi</taxon>
        <taxon>Dikarya</taxon>
        <taxon>Ascomycota</taxon>
        <taxon>Pezizomycotina</taxon>
        <taxon>Sordariomycetes</taxon>
        <taxon>Xylariomycetidae</taxon>
        <taxon>Xylariales</taxon>
        <taxon>Hypoxylaceae</taxon>
        <taxon>Hypoxylon</taxon>
    </lineage>
</organism>
<protein>
    <submittedName>
        <fullName evidence="1">Uncharacterized protein</fullName>
    </submittedName>
</protein>
<keyword evidence="2" id="KW-1185">Reference proteome</keyword>